<dbReference type="Gene3D" id="1.10.1740.10">
    <property type="match status" value="1"/>
</dbReference>
<evidence type="ECO:0000313" key="2">
    <source>
        <dbReference type="EMBL" id="OOM60052.1"/>
    </source>
</evidence>
<dbReference type="Pfam" id="PF04542">
    <property type="entry name" value="Sigma70_r2"/>
    <property type="match status" value="1"/>
</dbReference>
<dbReference type="GO" id="GO:0003700">
    <property type="term" value="F:DNA-binding transcription factor activity"/>
    <property type="evidence" value="ECO:0007669"/>
    <property type="project" value="InterPro"/>
</dbReference>
<proteinExistence type="predicted"/>
<comment type="caution">
    <text evidence="2">The sequence shown here is derived from an EMBL/GenBank/DDBJ whole genome shotgun (WGS) entry which is preliminary data.</text>
</comment>
<name>A0A1S8S3S5_CLOBE</name>
<dbReference type="InterPro" id="IPR014284">
    <property type="entry name" value="RNA_pol_sigma-70_dom"/>
</dbReference>
<accession>A0A1S8S3S5</accession>
<dbReference type="InterPro" id="IPR007627">
    <property type="entry name" value="RNA_pol_sigma70_r2"/>
</dbReference>
<gene>
    <name evidence="2" type="ORF">CLBCK_31300</name>
</gene>
<dbReference type="NCBIfam" id="TIGR02937">
    <property type="entry name" value="sigma70-ECF"/>
    <property type="match status" value="1"/>
</dbReference>
<evidence type="ECO:0000313" key="3">
    <source>
        <dbReference type="Proteomes" id="UP000190973"/>
    </source>
</evidence>
<dbReference type="EMBL" id="LZZI01000059">
    <property type="protein sequence ID" value="OOM60052.1"/>
    <property type="molecule type" value="Genomic_DNA"/>
</dbReference>
<protein>
    <submittedName>
        <fullName evidence="2">RNA polymerase factor sigma-70</fullName>
    </submittedName>
</protein>
<evidence type="ECO:0000259" key="1">
    <source>
        <dbReference type="Pfam" id="PF04542"/>
    </source>
</evidence>
<dbReference type="RefSeq" id="WP_077839564.1">
    <property type="nucleotide sequence ID" value="NZ_JABTAE010000001.1"/>
</dbReference>
<feature type="domain" description="RNA polymerase sigma-70 region 2" evidence="1">
    <location>
        <begin position="26"/>
        <end position="90"/>
    </location>
</feature>
<organism evidence="2 3">
    <name type="scientific">Clostridium beijerinckii</name>
    <name type="common">Clostridium MP</name>
    <dbReference type="NCBI Taxonomy" id="1520"/>
    <lineage>
        <taxon>Bacteria</taxon>
        <taxon>Bacillati</taxon>
        <taxon>Bacillota</taxon>
        <taxon>Clostridia</taxon>
        <taxon>Eubacteriales</taxon>
        <taxon>Clostridiaceae</taxon>
        <taxon>Clostridium</taxon>
    </lineage>
</organism>
<sequence>MDFNYIEVLVTKCKDNDETAKEKLAAEFKPLIYNISKRTFIDGYNMYDIQQECFHSLFKSVSMYNIKNHRFVAYATNSIKNNIKDLIKRIKSRSSTEGNEALSLHYNFENDLPSEEISTEVSLCEMCDYEDLRLALDNLTREEKEFIDFVFFKNYTVLDYSHLKNMCYSTAILKKNTILKKILNNMSHYYKSIKA</sequence>
<dbReference type="Proteomes" id="UP000190973">
    <property type="component" value="Unassembled WGS sequence"/>
</dbReference>
<reference evidence="2 3" key="1">
    <citation type="submission" date="2016-05" db="EMBL/GenBank/DDBJ databases">
        <title>Microbial solvent formation.</title>
        <authorList>
            <person name="Poehlein A."/>
            <person name="Montoya Solano J.D."/>
            <person name="Flitsch S."/>
            <person name="Krabben P."/>
            <person name="Duerre P."/>
            <person name="Daniel R."/>
        </authorList>
    </citation>
    <scope>NUCLEOTIDE SEQUENCE [LARGE SCALE GENOMIC DNA]</scope>
    <source>
        <strain evidence="2 3">DSM 53</strain>
    </source>
</reference>
<dbReference type="InterPro" id="IPR013325">
    <property type="entry name" value="RNA_pol_sigma_r2"/>
</dbReference>
<dbReference type="SUPFAM" id="SSF88946">
    <property type="entry name" value="Sigma2 domain of RNA polymerase sigma factors"/>
    <property type="match status" value="1"/>
</dbReference>
<dbReference type="AlphaFoldDB" id="A0A1S8S3S5"/>
<dbReference type="GO" id="GO:0006352">
    <property type="term" value="P:DNA-templated transcription initiation"/>
    <property type="evidence" value="ECO:0007669"/>
    <property type="project" value="InterPro"/>
</dbReference>